<evidence type="ECO:0000313" key="5">
    <source>
        <dbReference type="Proteomes" id="UP000274097"/>
    </source>
</evidence>
<evidence type="ECO:0000313" key="3">
    <source>
        <dbReference type="EMBL" id="RKK04525.1"/>
    </source>
</evidence>
<evidence type="ECO:0000313" key="4">
    <source>
        <dbReference type="EMBL" id="RMI24608.1"/>
    </source>
</evidence>
<dbReference type="PANTHER" id="PTHR43569">
    <property type="entry name" value="AMIDOHYDROLASE"/>
    <property type="match status" value="1"/>
</dbReference>
<reference evidence="3 6" key="1">
    <citation type="submission" date="2018-09" db="EMBL/GenBank/DDBJ databases">
        <title>Roseomonas sp. nov., isolated from feces of Tibetan antelopes in the Qinghai-Tibet plateau, China.</title>
        <authorList>
            <person name="Tian Z."/>
        </authorList>
    </citation>
    <scope>NUCLEOTIDE SEQUENCE [LARGE SCALE GENOMIC DNA]</scope>
    <source>
        <strain evidence="4 5">Z23</strain>
        <strain evidence="3 6">Z24</strain>
    </source>
</reference>
<dbReference type="InterPro" id="IPR032466">
    <property type="entry name" value="Metal_Hydrolase"/>
</dbReference>
<dbReference type="EMBL" id="RFLX01000008">
    <property type="protein sequence ID" value="RMI24608.1"/>
    <property type="molecule type" value="Genomic_DNA"/>
</dbReference>
<evidence type="ECO:0000313" key="6">
    <source>
        <dbReference type="Proteomes" id="UP000278036"/>
    </source>
</evidence>
<feature type="domain" description="Amidohydrolase-related" evidence="2">
    <location>
        <begin position="22"/>
        <end position="313"/>
    </location>
</feature>
<dbReference type="AlphaFoldDB" id="A0A3A9JIY3"/>
<organism evidence="3 6">
    <name type="scientific">Teichococcus wenyumeiae</name>
    <dbReference type="NCBI Taxonomy" id="2478470"/>
    <lineage>
        <taxon>Bacteria</taxon>
        <taxon>Pseudomonadati</taxon>
        <taxon>Pseudomonadota</taxon>
        <taxon>Alphaproteobacteria</taxon>
        <taxon>Acetobacterales</taxon>
        <taxon>Roseomonadaceae</taxon>
        <taxon>Roseomonas</taxon>
    </lineage>
</organism>
<keyword evidence="3" id="KW-0378">Hydrolase</keyword>
<dbReference type="SUPFAM" id="SSF51556">
    <property type="entry name" value="Metallo-dependent hydrolases"/>
    <property type="match status" value="1"/>
</dbReference>
<dbReference type="Gene3D" id="3.20.20.140">
    <property type="entry name" value="Metal-dependent hydrolases"/>
    <property type="match status" value="1"/>
</dbReference>
<accession>A0A3A9JIY3</accession>
<dbReference type="Proteomes" id="UP000278036">
    <property type="component" value="Unassembled WGS sequence"/>
</dbReference>
<protein>
    <submittedName>
        <fullName evidence="3">Hydrolase</fullName>
    </submittedName>
</protein>
<dbReference type="Proteomes" id="UP000274097">
    <property type="component" value="Unassembled WGS sequence"/>
</dbReference>
<dbReference type="InterPro" id="IPR006680">
    <property type="entry name" value="Amidohydro-rel"/>
</dbReference>
<comment type="caution">
    <text evidence="3">The sequence shown here is derived from an EMBL/GenBank/DDBJ whole genome shotgun (WGS) entry which is preliminary data.</text>
</comment>
<dbReference type="EMBL" id="RAQU01000041">
    <property type="protein sequence ID" value="RKK04525.1"/>
    <property type="molecule type" value="Genomic_DNA"/>
</dbReference>
<gene>
    <name evidence="3" type="ORF">D6Z83_09145</name>
    <name evidence="4" type="ORF">EBE87_13085</name>
</gene>
<evidence type="ECO:0000259" key="2">
    <source>
        <dbReference type="Pfam" id="PF04909"/>
    </source>
</evidence>
<keyword evidence="5" id="KW-1185">Reference proteome</keyword>
<dbReference type="Pfam" id="PF04909">
    <property type="entry name" value="Amidohydro_2"/>
    <property type="match status" value="1"/>
</dbReference>
<evidence type="ECO:0000256" key="1">
    <source>
        <dbReference type="ARBA" id="ARBA00038310"/>
    </source>
</evidence>
<sequence length="318" mass="35332">MRATWSSCAMTANARRYAGPIIDSHHHLWDLSLGRHPWIAQASVGALGDIRYLQQDYLIADLLKDMAGQGVTGSVHVEALWDRARDPVEETRWLEGLERPGRIAGRYIAHVPLAAGDAEAVLERHLAASPRIAGLRETIRWHPDPAKRWTDSGILSNPLWRRNLGLLRRHGLVLELLMNPYQARELAELAAAHPDQMFIVNHCGSPLDRDEAGLQRWRDGLRAMAAQPNIAIKLSNASAYAPSAAVADLRQVILPIIEAFGPGRALFGTDYPVARRTITYAAICDSLREILLPFSEAEQRAIFHDNAARLYGFSGQDQ</sequence>
<comment type="similarity">
    <text evidence="1">Belongs to the metallo-dependent hydrolases superfamily.</text>
</comment>
<dbReference type="PANTHER" id="PTHR43569:SF2">
    <property type="entry name" value="AMIDOHYDROLASE-RELATED DOMAIN-CONTAINING PROTEIN"/>
    <property type="match status" value="1"/>
</dbReference>
<dbReference type="InParanoid" id="A0A3A9JIY3"/>
<dbReference type="GO" id="GO:0016787">
    <property type="term" value="F:hydrolase activity"/>
    <property type="evidence" value="ECO:0007669"/>
    <property type="project" value="UniProtKB-KW"/>
</dbReference>
<proteinExistence type="inferred from homology"/>
<dbReference type="InterPro" id="IPR052350">
    <property type="entry name" value="Metallo-dep_Lactonases"/>
</dbReference>
<name>A0A3A9JIY3_9PROT</name>